<evidence type="ECO:0000313" key="9">
    <source>
        <dbReference type="Proteomes" id="UP000515135"/>
    </source>
</evidence>
<keyword evidence="4" id="KW-1015">Disulfide bond</keyword>
<keyword evidence="9" id="KW-1185">Reference proteome</keyword>
<keyword evidence="1" id="KW-0433">Leucine-rich repeat</keyword>
<dbReference type="SMART" id="SM00369">
    <property type="entry name" value="LRR_TYP"/>
    <property type="match status" value="8"/>
</dbReference>
<reference evidence="10" key="1">
    <citation type="submission" date="2025-08" db="UniProtKB">
        <authorList>
            <consortium name="RefSeq"/>
        </authorList>
    </citation>
    <scope>IDENTIFICATION</scope>
    <source>
        <tissue evidence="10">Gonad</tissue>
    </source>
</reference>
<organism evidence="9 10">
    <name type="scientific">Branchiostoma belcheri</name>
    <name type="common">Amphioxus</name>
    <dbReference type="NCBI Taxonomy" id="7741"/>
    <lineage>
        <taxon>Eukaryota</taxon>
        <taxon>Metazoa</taxon>
        <taxon>Chordata</taxon>
        <taxon>Cephalochordata</taxon>
        <taxon>Leptocardii</taxon>
        <taxon>Amphioxiformes</taxon>
        <taxon>Branchiostomatidae</taxon>
        <taxon>Branchiostoma</taxon>
    </lineage>
</organism>
<dbReference type="InterPro" id="IPR003599">
    <property type="entry name" value="Ig_sub"/>
</dbReference>
<feature type="domain" description="Ig-like" evidence="8">
    <location>
        <begin position="339"/>
        <end position="431"/>
    </location>
</feature>
<sequence length="618" mass="69593">MAAQEPVFLELLVVAVCGCFAPMLCVTCPKQCDCGQSFTQINCSSRGITDVPRGIYENTSELLLKANAIESLRRDQFLRLRQLERLDLNENVIMTIQEGAFNGLYRLQILNLRRNRLRSLQGGMFRYLTNLRELTLQGNPIICLEAYTFSHLPSLRKLDLRELRQLKAISRNAFNGLTALVSLSMSDSNLRRLPYLQHLTSLQDLDMSRNSISVLNANNLQGLVKLTRLVLSFNHLSTVEQDSLDDLFSLSELDLSYNNITSLPYRLFRDTSLVKVSLQRNPWNCTCVVHWLARWLQEHMRNDTSLLQLQRCGGCFSPVELRRKLLCDVPLSSLKCKRPQIHKVHPTVNATVGGNAALQCELSPGVETAISWITPDGSRAKRSSFRGGRVKVVNDGTLNISRVTMSDAGVYRCMATNDAGFDNFYKILNVTGSILPEFAATQVPINLDDIPEVDDFDVSYCTNPRGDEDVFLLNRTQYTQRDVNLEPEDPRVNPTADATKIPPMDSPTQKDDDKDTFMTLYKGYLIAALVAAVSLGTLLWILVCAVMKCSKERNRDDRKNKRLAKLKKEEASESRFNVSCVKSIDPEETVEIPDVYTVSKLTGIFEDMTVNPATETIV</sequence>
<dbReference type="KEGG" id="bbel:109482442"/>
<feature type="signal peptide" evidence="7">
    <location>
        <begin position="1"/>
        <end position="25"/>
    </location>
</feature>
<feature type="chain" id="PRO_5027819858" evidence="7">
    <location>
        <begin position="26"/>
        <end position="618"/>
    </location>
</feature>
<dbReference type="PROSITE" id="PS51450">
    <property type="entry name" value="LRR"/>
    <property type="match status" value="1"/>
</dbReference>
<feature type="region of interest" description="Disordered" evidence="5">
    <location>
        <begin position="485"/>
        <end position="512"/>
    </location>
</feature>
<dbReference type="Gene3D" id="3.80.10.10">
    <property type="entry name" value="Ribonuclease Inhibitor"/>
    <property type="match status" value="1"/>
</dbReference>
<dbReference type="SMART" id="SM00082">
    <property type="entry name" value="LRRCT"/>
    <property type="match status" value="1"/>
</dbReference>
<name>A0A6P5AFV7_BRABE</name>
<evidence type="ECO:0000256" key="7">
    <source>
        <dbReference type="SAM" id="SignalP"/>
    </source>
</evidence>
<dbReference type="PANTHER" id="PTHR24369">
    <property type="entry name" value="ANTIGEN BSP, PUTATIVE-RELATED"/>
    <property type="match status" value="1"/>
</dbReference>
<evidence type="ECO:0000256" key="3">
    <source>
        <dbReference type="ARBA" id="ARBA00022737"/>
    </source>
</evidence>
<proteinExistence type="predicted"/>
<dbReference type="SMART" id="SM00409">
    <property type="entry name" value="IG"/>
    <property type="match status" value="1"/>
</dbReference>
<dbReference type="SUPFAM" id="SSF52058">
    <property type="entry name" value="L domain-like"/>
    <property type="match status" value="1"/>
</dbReference>
<dbReference type="InterPro" id="IPR003598">
    <property type="entry name" value="Ig_sub2"/>
</dbReference>
<evidence type="ECO:0000256" key="4">
    <source>
        <dbReference type="ARBA" id="ARBA00023157"/>
    </source>
</evidence>
<dbReference type="InterPro" id="IPR013783">
    <property type="entry name" value="Ig-like_fold"/>
</dbReference>
<evidence type="ECO:0000256" key="1">
    <source>
        <dbReference type="ARBA" id="ARBA00022614"/>
    </source>
</evidence>
<dbReference type="InterPro" id="IPR003591">
    <property type="entry name" value="Leu-rich_rpt_typical-subtyp"/>
</dbReference>
<keyword evidence="2 7" id="KW-0732">Signal</keyword>
<dbReference type="InterPro" id="IPR036179">
    <property type="entry name" value="Ig-like_dom_sf"/>
</dbReference>
<keyword evidence="3" id="KW-0677">Repeat</keyword>
<dbReference type="SUPFAM" id="SSF48726">
    <property type="entry name" value="Immunoglobulin"/>
    <property type="match status" value="1"/>
</dbReference>
<dbReference type="AlphaFoldDB" id="A0A6P5AFV7"/>
<evidence type="ECO:0000256" key="2">
    <source>
        <dbReference type="ARBA" id="ARBA00022729"/>
    </source>
</evidence>
<evidence type="ECO:0000256" key="5">
    <source>
        <dbReference type="SAM" id="MobiDB-lite"/>
    </source>
</evidence>
<dbReference type="GeneID" id="109482442"/>
<accession>A0A6P5AFV7</accession>
<evidence type="ECO:0000259" key="8">
    <source>
        <dbReference type="PROSITE" id="PS50835"/>
    </source>
</evidence>
<evidence type="ECO:0000313" key="10">
    <source>
        <dbReference type="RefSeq" id="XP_019640706.1"/>
    </source>
</evidence>
<protein>
    <submittedName>
        <fullName evidence="10">Leucine-rich repeat-containing protein 4-like</fullName>
    </submittedName>
</protein>
<dbReference type="Proteomes" id="UP000515135">
    <property type="component" value="Unplaced"/>
</dbReference>
<keyword evidence="6" id="KW-0472">Membrane</keyword>
<dbReference type="RefSeq" id="XP_019640706.1">
    <property type="nucleotide sequence ID" value="XM_019785147.1"/>
</dbReference>
<dbReference type="PANTHER" id="PTHR24369:SF212">
    <property type="entry name" value="LEUCINE-RICH REPEAT-CONTAINING PROTEIN 4B-LIKE"/>
    <property type="match status" value="1"/>
</dbReference>
<dbReference type="InterPro" id="IPR001611">
    <property type="entry name" value="Leu-rich_rpt"/>
</dbReference>
<evidence type="ECO:0000256" key="6">
    <source>
        <dbReference type="SAM" id="Phobius"/>
    </source>
</evidence>
<dbReference type="Pfam" id="PF13927">
    <property type="entry name" value="Ig_3"/>
    <property type="match status" value="1"/>
</dbReference>
<dbReference type="CDD" id="cd00096">
    <property type="entry name" value="Ig"/>
    <property type="match status" value="1"/>
</dbReference>
<dbReference type="OrthoDB" id="643377at2759"/>
<feature type="transmembrane region" description="Helical" evidence="6">
    <location>
        <begin position="524"/>
        <end position="546"/>
    </location>
</feature>
<keyword evidence="6" id="KW-0812">Transmembrane</keyword>
<dbReference type="GO" id="GO:0005886">
    <property type="term" value="C:plasma membrane"/>
    <property type="evidence" value="ECO:0007669"/>
    <property type="project" value="TreeGrafter"/>
</dbReference>
<gene>
    <name evidence="10" type="primary">LOC109482442</name>
</gene>
<dbReference type="InterPro" id="IPR032675">
    <property type="entry name" value="LRR_dom_sf"/>
</dbReference>
<dbReference type="SMART" id="SM00408">
    <property type="entry name" value="IGc2"/>
    <property type="match status" value="1"/>
</dbReference>
<dbReference type="Gene3D" id="2.60.40.10">
    <property type="entry name" value="Immunoglobulins"/>
    <property type="match status" value="1"/>
</dbReference>
<dbReference type="FunFam" id="3.80.10.10:FF:000082">
    <property type="entry name" value="Leucine-rich repeat-containing 24"/>
    <property type="match status" value="1"/>
</dbReference>
<dbReference type="Pfam" id="PF13855">
    <property type="entry name" value="LRR_8"/>
    <property type="match status" value="2"/>
</dbReference>
<dbReference type="InterPro" id="IPR000483">
    <property type="entry name" value="Cys-rich_flank_reg_C"/>
</dbReference>
<dbReference type="InterPro" id="IPR050541">
    <property type="entry name" value="LRR_TM_domain-containing"/>
</dbReference>
<dbReference type="InterPro" id="IPR007110">
    <property type="entry name" value="Ig-like_dom"/>
</dbReference>
<keyword evidence="6" id="KW-1133">Transmembrane helix</keyword>
<dbReference type="PROSITE" id="PS50835">
    <property type="entry name" value="IG_LIKE"/>
    <property type="match status" value="1"/>
</dbReference>